<dbReference type="OrthoDB" id="6512965at2759"/>
<evidence type="ECO:0000313" key="3">
    <source>
        <dbReference type="Proteomes" id="UP000499080"/>
    </source>
</evidence>
<reference evidence="2 3" key="1">
    <citation type="journal article" date="2019" name="Sci. Rep.">
        <title>Orb-weaving spider Araneus ventricosus genome elucidates the spidroin gene catalogue.</title>
        <authorList>
            <person name="Kono N."/>
            <person name="Nakamura H."/>
            <person name="Ohtoshi R."/>
            <person name="Moran D.A.P."/>
            <person name="Shinohara A."/>
            <person name="Yoshida Y."/>
            <person name="Fujiwara M."/>
            <person name="Mori M."/>
            <person name="Tomita M."/>
            <person name="Arakawa K."/>
        </authorList>
    </citation>
    <scope>NUCLEOTIDE SEQUENCE [LARGE SCALE GENOMIC DNA]</scope>
</reference>
<comment type="caution">
    <text evidence="2">The sequence shown here is derived from an EMBL/GenBank/DDBJ whole genome shotgun (WGS) entry which is preliminary data.</text>
</comment>
<keyword evidence="3" id="KW-1185">Reference proteome</keyword>
<dbReference type="PANTHER" id="PTHR19303">
    <property type="entry name" value="TRANSPOSON"/>
    <property type="match status" value="1"/>
</dbReference>
<dbReference type="GO" id="GO:0003677">
    <property type="term" value="F:DNA binding"/>
    <property type="evidence" value="ECO:0007669"/>
    <property type="project" value="TreeGrafter"/>
</dbReference>
<protein>
    <submittedName>
        <fullName evidence="2">Jerky-like</fullName>
    </submittedName>
</protein>
<dbReference type="EMBL" id="BGPR01000025">
    <property type="protein sequence ID" value="GBL81296.1"/>
    <property type="molecule type" value="Genomic_DNA"/>
</dbReference>
<dbReference type="Proteomes" id="UP000499080">
    <property type="component" value="Unassembled WGS sequence"/>
</dbReference>
<evidence type="ECO:0000313" key="2">
    <source>
        <dbReference type="EMBL" id="GBL81296.1"/>
    </source>
</evidence>
<dbReference type="InterPro" id="IPR050863">
    <property type="entry name" value="CenT-Element_Derived"/>
</dbReference>
<gene>
    <name evidence="2" type="primary">JRKL_61</name>
    <name evidence="2" type="ORF">AVEN_143614_1</name>
</gene>
<dbReference type="InterPro" id="IPR004875">
    <property type="entry name" value="DDE_SF_endonuclease_dom"/>
</dbReference>
<sequence length="124" mass="14157">MCFFNASGTQKLHLLVIGKSKNPRALKNIMIQALPVSYTNQKNSYMNKDIFKQWFFDEFGPKVEKHLEEKELPRQALLLIDNAPSHLEVEDLKSGNIKAMFLPANVTSLIQPMDQGVINDLKLK</sequence>
<proteinExistence type="predicted"/>
<feature type="domain" description="DDE-1" evidence="1">
    <location>
        <begin position="4"/>
        <end position="122"/>
    </location>
</feature>
<evidence type="ECO:0000259" key="1">
    <source>
        <dbReference type="Pfam" id="PF03184"/>
    </source>
</evidence>
<dbReference type="GO" id="GO:0005634">
    <property type="term" value="C:nucleus"/>
    <property type="evidence" value="ECO:0007669"/>
    <property type="project" value="TreeGrafter"/>
</dbReference>
<organism evidence="2 3">
    <name type="scientific">Araneus ventricosus</name>
    <name type="common">Orbweaver spider</name>
    <name type="synonym">Epeira ventricosa</name>
    <dbReference type="NCBI Taxonomy" id="182803"/>
    <lineage>
        <taxon>Eukaryota</taxon>
        <taxon>Metazoa</taxon>
        <taxon>Ecdysozoa</taxon>
        <taxon>Arthropoda</taxon>
        <taxon>Chelicerata</taxon>
        <taxon>Arachnida</taxon>
        <taxon>Araneae</taxon>
        <taxon>Araneomorphae</taxon>
        <taxon>Entelegynae</taxon>
        <taxon>Araneoidea</taxon>
        <taxon>Araneidae</taxon>
        <taxon>Araneus</taxon>
    </lineage>
</organism>
<name>A0A4Y2APZ5_ARAVE</name>
<dbReference type="Pfam" id="PF03184">
    <property type="entry name" value="DDE_1"/>
    <property type="match status" value="1"/>
</dbReference>
<accession>A0A4Y2APZ5</accession>
<dbReference type="PANTHER" id="PTHR19303:SF16">
    <property type="entry name" value="JERKY PROTEIN HOMOLOG-LIKE"/>
    <property type="match status" value="1"/>
</dbReference>
<dbReference type="AlphaFoldDB" id="A0A4Y2APZ5"/>